<dbReference type="EMBL" id="CM051395">
    <property type="protein sequence ID" value="KAJ4724502.1"/>
    <property type="molecule type" value="Genomic_DNA"/>
</dbReference>
<evidence type="ECO:0000313" key="2">
    <source>
        <dbReference type="Proteomes" id="UP001164539"/>
    </source>
</evidence>
<comment type="caution">
    <text evidence="1">The sequence shown here is derived from an EMBL/GenBank/DDBJ whole genome shotgun (WGS) entry which is preliminary data.</text>
</comment>
<protein>
    <submittedName>
        <fullName evidence="1">Cytochrome P450</fullName>
    </submittedName>
</protein>
<reference evidence="1 2" key="1">
    <citation type="journal article" date="2023" name="Science">
        <title>Complex scaffold remodeling in plant triterpene biosynthesis.</title>
        <authorList>
            <person name="De La Pena R."/>
            <person name="Hodgson H."/>
            <person name="Liu J.C."/>
            <person name="Stephenson M.J."/>
            <person name="Martin A.C."/>
            <person name="Owen C."/>
            <person name="Harkess A."/>
            <person name="Leebens-Mack J."/>
            <person name="Jimenez L.E."/>
            <person name="Osbourn A."/>
            <person name="Sattely E.S."/>
        </authorList>
    </citation>
    <scope>NUCLEOTIDE SEQUENCE [LARGE SCALE GENOMIC DNA]</scope>
    <source>
        <strain evidence="2">cv. JPN11</strain>
        <tissue evidence="1">Leaf</tissue>
    </source>
</reference>
<name>A0ACC1YMS9_MELAZ</name>
<evidence type="ECO:0000313" key="1">
    <source>
        <dbReference type="EMBL" id="KAJ4724502.1"/>
    </source>
</evidence>
<dbReference type="Proteomes" id="UP001164539">
    <property type="component" value="Chromosome 2"/>
</dbReference>
<keyword evidence="2" id="KW-1185">Reference proteome</keyword>
<gene>
    <name evidence="1" type="ORF">OWV82_003488</name>
</gene>
<accession>A0ACC1YMS9</accession>
<organism evidence="1 2">
    <name type="scientific">Melia azedarach</name>
    <name type="common">Chinaberry tree</name>
    <dbReference type="NCBI Taxonomy" id="155640"/>
    <lineage>
        <taxon>Eukaryota</taxon>
        <taxon>Viridiplantae</taxon>
        <taxon>Streptophyta</taxon>
        <taxon>Embryophyta</taxon>
        <taxon>Tracheophyta</taxon>
        <taxon>Spermatophyta</taxon>
        <taxon>Magnoliopsida</taxon>
        <taxon>eudicotyledons</taxon>
        <taxon>Gunneridae</taxon>
        <taxon>Pentapetalae</taxon>
        <taxon>rosids</taxon>
        <taxon>malvids</taxon>
        <taxon>Sapindales</taxon>
        <taxon>Meliaceae</taxon>
        <taxon>Melia</taxon>
    </lineage>
</organism>
<sequence>MIAGSKLEAKMAIWFTLLLLVLPVILSILKAKKLKLPPGPPKLPIIGNMLQILGGVPHQTLYKLSQKYGPIMQIHLGGVPIVVISSPEAAEKILRTHEANCCSRPRLFGAQGITYNYCDLGFSPYSDYYKIIKRICNVELFSAQRVHSFGFIREDEIAFLMDSISQSCSSATPVNLSEKLLSFTANLTCRVAFGKSVREKGLNNFRYHLISDSLQMIENVAASDFFPFLGWIIDKLRRLDKRNQRVFKELDSFCQKLLDDRLNDDSKQKQEHEDVIDVLLKLRKKHIGSEIVQFTDEQIKALFLNMFLGGSDTSAITMIWAMTELIRNPNLMKRAQAEIRNCVGSKGKVSISDVDKLQYLKAVVKETLRLHPPGTIIPRETTSQFTVNGYTIYPKTHIQVNIWAIARDPEVWERPEEFIPERFMDSSIDFKGQNFEFLPFGSGRRMCPGIHMAITNIELTLSNLLCCFDWKLPCGMKAEDIDMEEEFGLATHKKTALKLVPVKYM</sequence>
<proteinExistence type="predicted"/>